<gene>
    <name evidence="2" type="ORF">SAY87_000578</name>
</gene>
<dbReference type="Proteomes" id="UP001345219">
    <property type="component" value="Chromosome 1"/>
</dbReference>
<dbReference type="Pfam" id="PF12295">
    <property type="entry name" value="Symplekin_C"/>
    <property type="match status" value="1"/>
</dbReference>
<keyword evidence="3" id="KW-1185">Reference proteome</keyword>
<reference evidence="2 3" key="1">
    <citation type="journal article" date="2023" name="Hortic Res">
        <title>Pangenome of water caltrop reveals structural variations and asymmetric subgenome divergence after allopolyploidization.</title>
        <authorList>
            <person name="Zhang X."/>
            <person name="Chen Y."/>
            <person name="Wang L."/>
            <person name="Yuan Y."/>
            <person name="Fang M."/>
            <person name="Shi L."/>
            <person name="Lu R."/>
            <person name="Comes H.P."/>
            <person name="Ma Y."/>
            <person name="Chen Y."/>
            <person name="Huang G."/>
            <person name="Zhou Y."/>
            <person name="Zheng Z."/>
            <person name="Qiu Y."/>
        </authorList>
    </citation>
    <scope>NUCLEOTIDE SEQUENCE [LARGE SCALE GENOMIC DNA]</scope>
    <source>
        <tissue evidence="2">Roots</tissue>
    </source>
</reference>
<dbReference type="EMBL" id="JAXIOK010000023">
    <property type="protein sequence ID" value="KAK4742577.1"/>
    <property type="molecule type" value="Genomic_DNA"/>
</dbReference>
<dbReference type="PANTHER" id="PTHR47184">
    <property type="entry name" value="PHOSPHATIDYLINOSITOL 3-AND 4-KINASE FAMILY PROTEIN-RELATED"/>
    <property type="match status" value="1"/>
</dbReference>
<evidence type="ECO:0000313" key="2">
    <source>
        <dbReference type="EMBL" id="KAK4742577.1"/>
    </source>
</evidence>
<feature type="domain" description="Symplekin C-terminal" evidence="1">
    <location>
        <begin position="194"/>
        <end position="373"/>
    </location>
</feature>
<protein>
    <recommendedName>
        <fullName evidence="1">Symplekin C-terminal domain-containing protein</fullName>
    </recommendedName>
</protein>
<name>A0AAN7GNC8_9MYRT</name>
<sequence length="433" mass="48311">MRMKAIRLVANKLYPLSCICQQIEDFVKEALLSVISSSLSDEMEHKNSKTNSLKISLMGKVPKENLVGDSGVKDIQSDTHQSSTMDSVSDSISEAQRCTSLYFALCTKNHSLFHHIFTLYESTSKAAKEAIQRHIPILVRTMGASPELLNIIADAPRRSLNRLVQVLQTLTDGTVPSPELIQTVRKLYDSKMTDIEILMPILPFLHEDEVLSMFPQLVNLPSEKFQSALLHILTGSSSHGDPPVSAAGILIAIHGIDPDRDGIPLKKVTDACNICFELRQLFTQQVLAKVLNQLVEQIPLPLLFMRTVLQSIGAFPGLVEFIIDILSRLVHKQIWKYPKLWVGFLKCAQLTKPQSFPVLLQLPPAQLENALNRIPALRGPLVAHARQPHVRSLFPRLYQLQIWSSPRSLQLGPLKKDGLAVCYATDDPNCSIE</sequence>
<accession>A0AAN7GNC8</accession>
<dbReference type="PANTHER" id="PTHR47184:SF2">
    <property type="entry name" value="SYMPLEKIN"/>
    <property type="match status" value="1"/>
</dbReference>
<evidence type="ECO:0000313" key="3">
    <source>
        <dbReference type="Proteomes" id="UP001345219"/>
    </source>
</evidence>
<evidence type="ECO:0000259" key="1">
    <source>
        <dbReference type="Pfam" id="PF12295"/>
    </source>
</evidence>
<comment type="caution">
    <text evidence="2">The sequence shown here is derived from an EMBL/GenBank/DDBJ whole genome shotgun (WGS) entry which is preliminary data.</text>
</comment>
<dbReference type="AlphaFoldDB" id="A0AAN7GNC8"/>
<dbReference type="InterPro" id="IPR022075">
    <property type="entry name" value="Symplekin_C"/>
</dbReference>
<proteinExistence type="predicted"/>
<organism evidence="2 3">
    <name type="scientific">Trapa incisa</name>
    <dbReference type="NCBI Taxonomy" id="236973"/>
    <lineage>
        <taxon>Eukaryota</taxon>
        <taxon>Viridiplantae</taxon>
        <taxon>Streptophyta</taxon>
        <taxon>Embryophyta</taxon>
        <taxon>Tracheophyta</taxon>
        <taxon>Spermatophyta</taxon>
        <taxon>Magnoliopsida</taxon>
        <taxon>eudicotyledons</taxon>
        <taxon>Gunneridae</taxon>
        <taxon>Pentapetalae</taxon>
        <taxon>rosids</taxon>
        <taxon>malvids</taxon>
        <taxon>Myrtales</taxon>
        <taxon>Lythraceae</taxon>
        <taxon>Trapa</taxon>
    </lineage>
</organism>